<dbReference type="InterPro" id="IPR035466">
    <property type="entry name" value="GlmS/AgaS_SIS"/>
</dbReference>
<evidence type="ECO:0000259" key="2">
    <source>
        <dbReference type="PROSITE" id="PS51464"/>
    </source>
</evidence>
<feature type="domain" description="SIS" evidence="2">
    <location>
        <begin position="29"/>
        <end position="177"/>
    </location>
</feature>
<dbReference type="CDD" id="cd05008">
    <property type="entry name" value="SIS_GlmS_GlmD_1"/>
    <property type="match status" value="1"/>
</dbReference>
<comment type="caution">
    <text evidence="3">The sequence shown here is derived from an EMBL/GenBank/DDBJ whole genome shotgun (WGS) entry which is preliminary data.</text>
</comment>
<dbReference type="PANTHER" id="PTHR10937:SF17">
    <property type="entry name" value="GLUCOSAMINE-FRUCTOSE-6-PHOSPHATE AMINOTRANSFERASE"/>
    <property type="match status" value="1"/>
</dbReference>
<dbReference type="GO" id="GO:0004360">
    <property type="term" value="F:glutamine-fructose-6-phosphate transaminase (isomerizing) activity"/>
    <property type="evidence" value="ECO:0007669"/>
    <property type="project" value="TreeGrafter"/>
</dbReference>
<dbReference type="AlphaFoldDB" id="A0A939HCE9"/>
<dbReference type="InterPro" id="IPR001347">
    <property type="entry name" value="SIS_dom"/>
</dbReference>
<reference evidence="3" key="1">
    <citation type="submission" date="2021-03" db="EMBL/GenBank/DDBJ databases">
        <title>Proteiniclasticum marinus sp. nov., isolated from tidal flat sediment.</title>
        <authorList>
            <person name="Namirimu T."/>
            <person name="Yang J.-A."/>
            <person name="Yang S.-H."/>
            <person name="Kim Y.-J."/>
            <person name="Kwon K.K."/>
        </authorList>
    </citation>
    <scope>NUCLEOTIDE SEQUENCE</scope>
    <source>
        <strain evidence="3">SCR006</strain>
    </source>
</reference>
<sequence length="351" mass="39777">MGTLLNCIEMIPEKLEKIVKHHEHLFEQLESYIDKKEISRISVVASGTSYNAAMTSKRFGEHTLNLPIEVIYPNTFMHYYNEHFMQEDVLYVFISQTGTTKLVHEAVKRARDRGLMNIAITENDQSPIAQAASLSINMGTDMEEYVYRTIGYSATYTTMILIYLYLKSLEGDSINSHISDLENAVDHITGIVDETHLWYDAHAGAIAQFDKFIFAGASDLLPVAMEADIKFMEMVPVFTNTFEMEELIHGPQNAFDQSIGYFLLSKKAIDADKASNIAEFILKEIGPNAMMVGDAEQGGMNMNLSFRSRNFYPLEIITVFQVLAYRIAVDRGRDLKQRINGSVTKYIQKSL</sequence>
<dbReference type="InterPro" id="IPR046348">
    <property type="entry name" value="SIS_dom_sf"/>
</dbReference>
<dbReference type="GO" id="GO:0006047">
    <property type="term" value="P:UDP-N-acetylglucosamine metabolic process"/>
    <property type="evidence" value="ECO:0007669"/>
    <property type="project" value="TreeGrafter"/>
</dbReference>
<dbReference type="GO" id="GO:0006487">
    <property type="term" value="P:protein N-linked glycosylation"/>
    <property type="evidence" value="ECO:0007669"/>
    <property type="project" value="TreeGrafter"/>
</dbReference>
<keyword evidence="4" id="KW-1185">Reference proteome</keyword>
<organism evidence="3 4">
    <name type="scientific">Proteiniclasticum aestuarii</name>
    <dbReference type="NCBI Taxonomy" id="2817862"/>
    <lineage>
        <taxon>Bacteria</taxon>
        <taxon>Bacillati</taxon>
        <taxon>Bacillota</taxon>
        <taxon>Clostridia</taxon>
        <taxon>Eubacteriales</taxon>
        <taxon>Clostridiaceae</taxon>
        <taxon>Proteiniclasticum</taxon>
    </lineage>
</organism>
<dbReference type="PANTHER" id="PTHR10937">
    <property type="entry name" value="GLUCOSAMINE--FRUCTOSE-6-PHOSPHATE AMINOTRANSFERASE, ISOMERIZING"/>
    <property type="match status" value="1"/>
</dbReference>
<dbReference type="PROSITE" id="PS51464">
    <property type="entry name" value="SIS"/>
    <property type="match status" value="1"/>
</dbReference>
<proteinExistence type="predicted"/>
<evidence type="ECO:0000256" key="1">
    <source>
        <dbReference type="ARBA" id="ARBA00022737"/>
    </source>
</evidence>
<evidence type="ECO:0000313" key="4">
    <source>
        <dbReference type="Proteomes" id="UP000664218"/>
    </source>
</evidence>
<keyword evidence="1" id="KW-0677">Repeat</keyword>
<dbReference type="Proteomes" id="UP000664218">
    <property type="component" value="Unassembled WGS sequence"/>
</dbReference>
<dbReference type="Gene3D" id="3.40.50.10490">
    <property type="entry name" value="Glucose-6-phosphate isomerase like protein, domain 1"/>
    <property type="match status" value="2"/>
</dbReference>
<protein>
    <submittedName>
        <fullName evidence="3">SIS domain-containing protein</fullName>
    </submittedName>
</protein>
<evidence type="ECO:0000313" key="3">
    <source>
        <dbReference type="EMBL" id="MBO1265402.1"/>
    </source>
</evidence>
<name>A0A939HCE9_9CLOT</name>
<dbReference type="RefSeq" id="WP_207599921.1">
    <property type="nucleotide sequence ID" value="NZ_JAFNJU010000007.1"/>
</dbReference>
<dbReference type="Pfam" id="PF01380">
    <property type="entry name" value="SIS"/>
    <property type="match status" value="1"/>
</dbReference>
<accession>A0A939HCE9</accession>
<dbReference type="SUPFAM" id="SSF53697">
    <property type="entry name" value="SIS domain"/>
    <property type="match status" value="1"/>
</dbReference>
<dbReference type="GO" id="GO:0006002">
    <property type="term" value="P:fructose 6-phosphate metabolic process"/>
    <property type="evidence" value="ECO:0007669"/>
    <property type="project" value="TreeGrafter"/>
</dbReference>
<dbReference type="EMBL" id="JAFNJU010000007">
    <property type="protein sequence ID" value="MBO1265402.1"/>
    <property type="molecule type" value="Genomic_DNA"/>
</dbReference>
<gene>
    <name evidence="3" type="ORF">J3A84_10205</name>
</gene>
<dbReference type="GO" id="GO:0097367">
    <property type="term" value="F:carbohydrate derivative binding"/>
    <property type="evidence" value="ECO:0007669"/>
    <property type="project" value="InterPro"/>
</dbReference>